<name>A0ACB5UB09_AMBMO</name>
<accession>A0ACB5UB09</accession>
<protein>
    <submittedName>
        <fullName evidence="1">Unnamed protein product</fullName>
    </submittedName>
</protein>
<evidence type="ECO:0000313" key="1">
    <source>
        <dbReference type="EMBL" id="GMF06789.1"/>
    </source>
</evidence>
<dbReference type="Proteomes" id="UP001165064">
    <property type="component" value="Unassembled WGS sequence"/>
</dbReference>
<reference evidence="1" key="1">
    <citation type="submission" date="2023-04" db="EMBL/GenBank/DDBJ databases">
        <title>Ambrosiozyma monospora NBRC 10751.</title>
        <authorList>
            <person name="Ichikawa N."/>
            <person name="Sato H."/>
            <person name="Tonouchi N."/>
        </authorList>
    </citation>
    <scope>NUCLEOTIDE SEQUENCE</scope>
    <source>
        <strain evidence="1">NBRC 10751</strain>
    </source>
</reference>
<evidence type="ECO:0000313" key="2">
    <source>
        <dbReference type="Proteomes" id="UP001165064"/>
    </source>
</evidence>
<proteinExistence type="predicted"/>
<sequence length="119" mass="12973">MTSGTSAASVLNSAWSSNNIPNENGRALMSVLSIGFGNSAGLISTNIFLAKDAPKYTQALHITAGFGAAGCAIAILILSFQVLDNRRRNRKQGVNWTYRDVPTHELQDGFFSPSFRWMY</sequence>
<comment type="caution">
    <text evidence="1">The sequence shown here is derived from an EMBL/GenBank/DDBJ whole genome shotgun (WGS) entry which is preliminary data.</text>
</comment>
<keyword evidence="2" id="KW-1185">Reference proteome</keyword>
<dbReference type="EMBL" id="BSXS01015491">
    <property type="protein sequence ID" value="GMF06789.1"/>
    <property type="molecule type" value="Genomic_DNA"/>
</dbReference>
<gene>
    <name evidence="1" type="ORF">Amon02_001278500</name>
</gene>
<organism evidence="1 2">
    <name type="scientific">Ambrosiozyma monospora</name>
    <name type="common">Yeast</name>
    <name type="synonym">Endomycopsis monosporus</name>
    <dbReference type="NCBI Taxonomy" id="43982"/>
    <lineage>
        <taxon>Eukaryota</taxon>
        <taxon>Fungi</taxon>
        <taxon>Dikarya</taxon>
        <taxon>Ascomycota</taxon>
        <taxon>Saccharomycotina</taxon>
        <taxon>Pichiomycetes</taxon>
        <taxon>Pichiales</taxon>
        <taxon>Pichiaceae</taxon>
        <taxon>Ambrosiozyma</taxon>
    </lineage>
</organism>